<evidence type="ECO:0000313" key="3">
    <source>
        <dbReference type="Proteomes" id="UP001151760"/>
    </source>
</evidence>
<evidence type="ECO:0000313" key="2">
    <source>
        <dbReference type="EMBL" id="GJS99335.1"/>
    </source>
</evidence>
<reference evidence="2" key="1">
    <citation type="journal article" date="2022" name="Int. J. Mol. Sci.">
        <title>Draft Genome of Tanacetum Coccineum: Genomic Comparison of Closely Related Tanacetum-Family Plants.</title>
        <authorList>
            <person name="Yamashiro T."/>
            <person name="Shiraishi A."/>
            <person name="Nakayama K."/>
            <person name="Satake H."/>
        </authorList>
    </citation>
    <scope>NUCLEOTIDE SEQUENCE</scope>
</reference>
<comment type="caution">
    <text evidence="2">The sequence shown here is derived from an EMBL/GenBank/DDBJ whole genome shotgun (WGS) entry which is preliminary data.</text>
</comment>
<keyword evidence="1" id="KW-0175">Coiled coil</keyword>
<dbReference type="EMBL" id="BQNB010012110">
    <property type="protein sequence ID" value="GJS99335.1"/>
    <property type="molecule type" value="Genomic_DNA"/>
</dbReference>
<reference evidence="2" key="2">
    <citation type="submission" date="2022-01" db="EMBL/GenBank/DDBJ databases">
        <authorList>
            <person name="Yamashiro T."/>
            <person name="Shiraishi A."/>
            <person name="Satake H."/>
            <person name="Nakayama K."/>
        </authorList>
    </citation>
    <scope>NUCLEOTIDE SEQUENCE</scope>
</reference>
<protein>
    <submittedName>
        <fullName evidence="2">Uncharacterized protein</fullName>
    </submittedName>
</protein>
<proteinExistence type="predicted"/>
<organism evidence="2 3">
    <name type="scientific">Tanacetum coccineum</name>
    <dbReference type="NCBI Taxonomy" id="301880"/>
    <lineage>
        <taxon>Eukaryota</taxon>
        <taxon>Viridiplantae</taxon>
        <taxon>Streptophyta</taxon>
        <taxon>Embryophyta</taxon>
        <taxon>Tracheophyta</taxon>
        <taxon>Spermatophyta</taxon>
        <taxon>Magnoliopsida</taxon>
        <taxon>eudicotyledons</taxon>
        <taxon>Gunneridae</taxon>
        <taxon>Pentapetalae</taxon>
        <taxon>asterids</taxon>
        <taxon>campanulids</taxon>
        <taxon>Asterales</taxon>
        <taxon>Asteraceae</taxon>
        <taxon>Asteroideae</taxon>
        <taxon>Anthemideae</taxon>
        <taxon>Anthemidinae</taxon>
        <taxon>Tanacetum</taxon>
    </lineage>
</organism>
<accession>A0ABQ5AAI3</accession>
<dbReference type="Proteomes" id="UP001151760">
    <property type="component" value="Unassembled WGS sequence"/>
</dbReference>
<gene>
    <name evidence="2" type="ORF">Tco_0820505</name>
</gene>
<feature type="coiled-coil region" evidence="1">
    <location>
        <begin position="50"/>
        <end position="77"/>
    </location>
</feature>
<name>A0ABQ5AAI3_9ASTR</name>
<keyword evidence="3" id="KW-1185">Reference proteome</keyword>
<sequence length="244" mass="28199">MDSRWQQPTTQEKTVLVKNLLIPLAKKIKENAYAFKCALKKEMFEDFKYVQSLEKEVDELQLDKNELSNEYDLLLQECKPTTFSESLERKNFSNTNSITKTNVLEGLIHKHSVSWPQLRSNQMKDKVMQNNSQVKIQLKEVEDHHRNFSISNKTKSVTACNDSLNSKTLNVNDVRVTCGKCVFNSNHDACVSKFLNDMNARSNKPQEVSIRTRKSIRNTNQSVATYPRITVASEIHYPKNQKLL</sequence>
<evidence type="ECO:0000256" key="1">
    <source>
        <dbReference type="SAM" id="Coils"/>
    </source>
</evidence>